<dbReference type="PANTHER" id="PTHR10098:SF108">
    <property type="entry name" value="TETRATRICOPEPTIDE REPEAT PROTEIN 28"/>
    <property type="match status" value="1"/>
</dbReference>
<dbReference type="PROSITE" id="PS50005">
    <property type="entry name" value="TPR"/>
    <property type="match status" value="4"/>
</dbReference>
<dbReference type="InterPro" id="IPR011990">
    <property type="entry name" value="TPR-like_helical_dom_sf"/>
</dbReference>
<feature type="repeat" description="TPR" evidence="1">
    <location>
        <begin position="222"/>
        <end position="255"/>
    </location>
</feature>
<keyword evidence="1" id="KW-0802">TPR repeat</keyword>
<gene>
    <name evidence="3" type="primary">TTC28</name>
    <name evidence="3" type="ORF">AWC38_SpisGene10593</name>
</gene>
<dbReference type="Pfam" id="PF13424">
    <property type="entry name" value="TPR_12"/>
    <property type="match status" value="2"/>
</dbReference>
<comment type="caution">
    <text evidence="3">The sequence shown here is derived from an EMBL/GenBank/DDBJ whole genome shotgun (WGS) entry which is preliminary data.</text>
</comment>
<evidence type="ECO:0000256" key="2">
    <source>
        <dbReference type="SAM" id="Phobius"/>
    </source>
</evidence>
<protein>
    <submittedName>
        <fullName evidence="3">Tetratricopeptide repeat protein 28</fullName>
    </submittedName>
</protein>
<dbReference type="EMBL" id="LSMT01000167">
    <property type="protein sequence ID" value="PFX24780.1"/>
    <property type="molecule type" value="Genomic_DNA"/>
</dbReference>
<feature type="repeat" description="TPR" evidence="1">
    <location>
        <begin position="142"/>
        <end position="175"/>
    </location>
</feature>
<feature type="transmembrane region" description="Helical" evidence="2">
    <location>
        <begin position="12"/>
        <end position="32"/>
    </location>
</feature>
<dbReference type="AlphaFoldDB" id="A0A2B4S7J0"/>
<feature type="repeat" description="TPR" evidence="1">
    <location>
        <begin position="262"/>
        <end position="295"/>
    </location>
</feature>
<keyword evidence="4" id="KW-1185">Reference proteome</keyword>
<feature type="repeat" description="TPR" evidence="1">
    <location>
        <begin position="182"/>
        <end position="215"/>
    </location>
</feature>
<dbReference type="SMART" id="SM00028">
    <property type="entry name" value="TPR"/>
    <property type="match status" value="5"/>
</dbReference>
<name>A0A2B4S7J0_STYPI</name>
<evidence type="ECO:0000313" key="3">
    <source>
        <dbReference type="EMBL" id="PFX24780.1"/>
    </source>
</evidence>
<evidence type="ECO:0000256" key="1">
    <source>
        <dbReference type="PROSITE-ProRule" id="PRU00339"/>
    </source>
</evidence>
<dbReference type="OrthoDB" id="5979705at2759"/>
<sequence>MMDNTEEDATTTLAIRIGIAVAIFLLITGRVLKAIEMCHECFIYLHNRGFRQDSPMAKLLYQDIFTTAAKAYSTLFDYTNTEKYVREQLLLFHESDNTLGKGWLQLRLVGILYDQNKFAEARRFCESAMTIMKTNGDAQGEAVSYGNLGVLFQVLGKYDKAREYQEKALAITIEIGNREAQAASYGNLGTLLRSLGKYDKAREYQEKALAIRIEIGDRKGQAASYGNLGTLFQSLGKYDKAREYQEKALAITIEIGNREGQAASYGNLGALFESLGKYDKAQEYQEKALAIRIEIGDRKGEASSYGN</sequence>
<keyword evidence="2" id="KW-1133">Transmembrane helix</keyword>
<accession>A0A2B4S7J0</accession>
<proteinExistence type="predicted"/>
<dbReference type="Gene3D" id="1.25.40.10">
    <property type="entry name" value="Tetratricopeptide repeat domain"/>
    <property type="match status" value="1"/>
</dbReference>
<dbReference type="PANTHER" id="PTHR10098">
    <property type="entry name" value="RAPSYN-RELATED"/>
    <property type="match status" value="1"/>
</dbReference>
<dbReference type="Pfam" id="PF13374">
    <property type="entry name" value="TPR_10"/>
    <property type="match status" value="1"/>
</dbReference>
<feature type="non-terminal residue" evidence="3">
    <location>
        <position position="307"/>
    </location>
</feature>
<dbReference type="Proteomes" id="UP000225706">
    <property type="component" value="Unassembled WGS sequence"/>
</dbReference>
<evidence type="ECO:0000313" key="4">
    <source>
        <dbReference type="Proteomes" id="UP000225706"/>
    </source>
</evidence>
<organism evidence="3 4">
    <name type="scientific">Stylophora pistillata</name>
    <name type="common">Smooth cauliflower coral</name>
    <dbReference type="NCBI Taxonomy" id="50429"/>
    <lineage>
        <taxon>Eukaryota</taxon>
        <taxon>Metazoa</taxon>
        <taxon>Cnidaria</taxon>
        <taxon>Anthozoa</taxon>
        <taxon>Hexacorallia</taxon>
        <taxon>Scleractinia</taxon>
        <taxon>Astrocoeniina</taxon>
        <taxon>Pocilloporidae</taxon>
        <taxon>Stylophora</taxon>
    </lineage>
</organism>
<keyword evidence="2" id="KW-0812">Transmembrane</keyword>
<reference evidence="4" key="1">
    <citation type="journal article" date="2017" name="bioRxiv">
        <title>Comparative analysis of the genomes of Stylophora pistillata and Acropora digitifera provides evidence for extensive differences between species of corals.</title>
        <authorList>
            <person name="Voolstra C.R."/>
            <person name="Li Y."/>
            <person name="Liew Y.J."/>
            <person name="Baumgarten S."/>
            <person name="Zoccola D."/>
            <person name="Flot J.-F."/>
            <person name="Tambutte S."/>
            <person name="Allemand D."/>
            <person name="Aranda M."/>
        </authorList>
    </citation>
    <scope>NUCLEOTIDE SEQUENCE [LARGE SCALE GENOMIC DNA]</scope>
</reference>
<keyword evidence="2" id="KW-0472">Membrane</keyword>
<dbReference type="SUPFAM" id="SSF48452">
    <property type="entry name" value="TPR-like"/>
    <property type="match status" value="2"/>
</dbReference>
<dbReference type="InterPro" id="IPR019734">
    <property type="entry name" value="TPR_rpt"/>
</dbReference>